<organism evidence="4 5">
    <name type="scientific">Scytalidium lignicola</name>
    <name type="common">Hyphomycete</name>
    <dbReference type="NCBI Taxonomy" id="5539"/>
    <lineage>
        <taxon>Eukaryota</taxon>
        <taxon>Fungi</taxon>
        <taxon>Dikarya</taxon>
        <taxon>Ascomycota</taxon>
        <taxon>Pezizomycotina</taxon>
        <taxon>Leotiomycetes</taxon>
        <taxon>Leotiomycetes incertae sedis</taxon>
        <taxon>Scytalidium</taxon>
    </lineage>
</organism>
<dbReference type="EMBL" id="NCSJ02000073">
    <property type="protein sequence ID" value="RFU31580.1"/>
    <property type="molecule type" value="Genomic_DNA"/>
</dbReference>
<dbReference type="OrthoDB" id="3687641at2759"/>
<keyword evidence="5" id="KW-1185">Reference proteome</keyword>
<evidence type="ECO:0000256" key="1">
    <source>
        <dbReference type="ARBA" id="ARBA00004685"/>
    </source>
</evidence>
<comment type="pathway">
    <text evidence="1">Mycotoxin biosynthesis.</text>
</comment>
<reference evidence="4 5" key="1">
    <citation type="submission" date="2018-05" db="EMBL/GenBank/DDBJ databases">
        <title>Draft genome sequence of Scytalidium lignicola DSM 105466, a ubiquitous saprotrophic fungus.</title>
        <authorList>
            <person name="Buettner E."/>
            <person name="Gebauer A.M."/>
            <person name="Hofrichter M."/>
            <person name="Liers C."/>
            <person name="Kellner H."/>
        </authorList>
    </citation>
    <scope>NUCLEOTIDE SEQUENCE [LARGE SCALE GENOMIC DNA]</scope>
    <source>
        <strain evidence="4 5">DSM 105466</strain>
    </source>
</reference>
<dbReference type="GO" id="GO:0043386">
    <property type="term" value="P:mycotoxin biosynthetic process"/>
    <property type="evidence" value="ECO:0007669"/>
    <property type="project" value="InterPro"/>
</dbReference>
<dbReference type="STRING" id="5539.A0A3E2HDV1"/>
<feature type="non-terminal residue" evidence="4">
    <location>
        <position position="173"/>
    </location>
</feature>
<dbReference type="Pfam" id="PF11807">
    <property type="entry name" value="UstYa"/>
    <property type="match status" value="1"/>
</dbReference>
<keyword evidence="3" id="KW-0812">Transmembrane</keyword>
<dbReference type="Proteomes" id="UP000258309">
    <property type="component" value="Unassembled WGS sequence"/>
</dbReference>
<dbReference type="InterPro" id="IPR021765">
    <property type="entry name" value="UstYa-like"/>
</dbReference>
<keyword evidence="3" id="KW-0472">Membrane</keyword>
<evidence type="ECO:0000256" key="3">
    <source>
        <dbReference type="SAM" id="Phobius"/>
    </source>
</evidence>
<protein>
    <submittedName>
        <fullName evidence="4">Uncharacterized protein</fullName>
    </submittedName>
</protein>
<dbReference type="AlphaFoldDB" id="A0A3E2HDV1"/>
<evidence type="ECO:0000313" key="4">
    <source>
        <dbReference type="EMBL" id="RFU31580.1"/>
    </source>
</evidence>
<feature type="transmembrane region" description="Helical" evidence="3">
    <location>
        <begin position="45"/>
        <end position="62"/>
    </location>
</feature>
<keyword evidence="3" id="KW-1133">Transmembrane helix</keyword>
<gene>
    <name evidence="4" type="ORF">B7463_g4766</name>
</gene>
<comment type="caution">
    <text evidence="4">The sequence shown here is derived from an EMBL/GenBank/DDBJ whole genome shotgun (WGS) entry which is preliminary data.</text>
</comment>
<evidence type="ECO:0000313" key="5">
    <source>
        <dbReference type="Proteomes" id="UP000258309"/>
    </source>
</evidence>
<dbReference type="PANTHER" id="PTHR33365">
    <property type="entry name" value="YALI0B05434P"/>
    <property type="match status" value="1"/>
</dbReference>
<feature type="non-terminal residue" evidence="4">
    <location>
        <position position="1"/>
    </location>
</feature>
<accession>A0A3E2HDV1</accession>
<dbReference type="PANTHER" id="PTHR33365:SF4">
    <property type="entry name" value="CYCLOCHLOROTINE BIOSYNTHESIS PROTEIN O"/>
    <property type="match status" value="1"/>
</dbReference>
<evidence type="ECO:0000256" key="2">
    <source>
        <dbReference type="ARBA" id="ARBA00035112"/>
    </source>
</evidence>
<proteinExistence type="inferred from homology"/>
<comment type="similarity">
    <text evidence="2">Belongs to the ustYa family.</text>
</comment>
<sequence length="173" mass="19978">MCAAFHNQKKYSSLSSSEETTASDDDVFEEQATLYPHNRASNRNWHLFLSYGISILLTIALVRQSVLSRHSSTLDLYSPLRDSVQNETVRFNMGLWHQSTIYMGTPNNETEKAWNDLVRHGITALEPEEAERLPDPTVPYMLDGKQYYIGAIEMWHQLHCLVRFSVKLMPEEK</sequence>
<name>A0A3E2HDV1_SCYLI</name>